<dbReference type="Proteomes" id="UP000054383">
    <property type="component" value="Unassembled WGS sequence"/>
</dbReference>
<protein>
    <recommendedName>
        <fullName evidence="1">Aminoglycoside phosphotransferase domain-containing protein</fullName>
    </recommendedName>
</protein>
<dbReference type="PANTHER" id="PTHR21310">
    <property type="entry name" value="AMINOGLYCOSIDE PHOSPHOTRANSFERASE-RELATED-RELATED"/>
    <property type="match status" value="1"/>
</dbReference>
<sequence length="403" mass="45452">MSKEQPAEIEKAEQAEEVDEVDEVDECAEFVKTIQFNELCAVASRHRGGIPCTLGNHTVGGFNIAFELHFPDGIAGIARIPLPYNCHQPEETSVSYAVTMKYLKRNSSIPVPEVYAYEVQSALDNKVHATYILMERLPGHALPTLERMTLEISDEEIAAVKKVHTQLADIILELVSLKFDKIGCLREDSKGKFFVGAYYETNATAYPQHKAYALGDLEEDGDREETVADYELLAELAGHFVIPEFKDGPFVINHNDLTIQNILVDDDFNITGILDFPGTVVPLPSLCVYPWLFSDNTDGLVTDRAIFLETFLSRECRFQASALHSSELRKDLMSTAQSRQKFEIGLMAPYTSLVLPILYTEIHARPFESRVEYQRVAETRGWFEGLVPRGKDGLYSWQRDEDD</sequence>
<dbReference type="InterPro" id="IPR002575">
    <property type="entry name" value="Aminoglycoside_PTrfase"/>
</dbReference>
<name>A0A0U1M263_TALIS</name>
<dbReference type="OrthoDB" id="4215483at2759"/>
<reference evidence="2 3" key="1">
    <citation type="submission" date="2015-04" db="EMBL/GenBank/DDBJ databases">
        <authorList>
            <person name="Syromyatnikov M.Y."/>
            <person name="Popov V.N."/>
        </authorList>
    </citation>
    <scope>NUCLEOTIDE SEQUENCE [LARGE SCALE GENOMIC DNA]</scope>
    <source>
        <strain evidence="2">WF-38-12</strain>
    </source>
</reference>
<proteinExistence type="predicted"/>
<gene>
    <name evidence="2" type="ORF">PISL3812_06716</name>
</gene>
<feature type="domain" description="Aminoglycoside phosphotransferase" evidence="1">
    <location>
        <begin position="99"/>
        <end position="276"/>
    </location>
</feature>
<dbReference type="PANTHER" id="PTHR21310:SF37">
    <property type="entry name" value="AMINOGLYCOSIDE PHOSPHOTRANSFERASE DOMAIN-CONTAINING PROTEIN"/>
    <property type="match status" value="1"/>
</dbReference>
<evidence type="ECO:0000313" key="2">
    <source>
        <dbReference type="EMBL" id="CRG89677.1"/>
    </source>
</evidence>
<dbReference type="Gene3D" id="3.90.1200.10">
    <property type="match status" value="1"/>
</dbReference>
<dbReference type="Pfam" id="PF01636">
    <property type="entry name" value="APH"/>
    <property type="match status" value="1"/>
</dbReference>
<dbReference type="InterPro" id="IPR011009">
    <property type="entry name" value="Kinase-like_dom_sf"/>
</dbReference>
<dbReference type="AlphaFoldDB" id="A0A0U1M263"/>
<keyword evidence="3" id="KW-1185">Reference proteome</keyword>
<evidence type="ECO:0000313" key="3">
    <source>
        <dbReference type="Proteomes" id="UP000054383"/>
    </source>
</evidence>
<dbReference type="EMBL" id="CVMT01000006">
    <property type="protein sequence ID" value="CRG89677.1"/>
    <property type="molecule type" value="Genomic_DNA"/>
</dbReference>
<accession>A0A0U1M263</accession>
<dbReference type="STRING" id="28573.A0A0U1M263"/>
<dbReference type="InterPro" id="IPR051678">
    <property type="entry name" value="AGP_Transferase"/>
</dbReference>
<dbReference type="SUPFAM" id="SSF56112">
    <property type="entry name" value="Protein kinase-like (PK-like)"/>
    <property type="match status" value="1"/>
</dbReference>
<evidence type="ECO:0000259" key="1">
    <source>
        <dbReference type="Pfam" id="PF01636"/>
    </source>
</evidence>
<organism evidence="2 3">
    <name type="scientific">Talaromyces islandicus</name>
    <name type="common">Penicillium islandicum</name>
    <dbReference type="NCBI Taxonomy" id="28573"/>
    <lineage>
        <taxon>Eukaryota</taxon>
        <taxon>Fungi</taxon>
        <taxon>Dikarya</taxon>
        <taxon>Ascomycota</taxon>
        <taxon>Pezizomycotina</taxon>
        <taxon>Eurotiomycetes</taxon>
        <taxon>Eurotiomycetidae</taxon>
        <taxon>Eurotiales</taxon>
        <taxon>Trichocomaceae</taxon>
        <taxon>Talaromyces</taxon>
        <taxon>Talaromyces sect. Islandici</taxon>
    </lineage>
</organism>